<protein>
    <recommendedName>
        <fullName evidence="15">CSC1/OSCA1-like 7TM region domain-containing protein</fullName>
    </recommendedName>
</protein>
<evidence type="ECO:0000256" key="5">
    <source>
        <dbReference type="ARBA" id="ARBA00022989"/>
    </source>
</evidence>
<dbReference type="Pfam" id="PF12621">
    <property type="entry name" value="PHM7_ext"/>
    <property type="match status" value="1"/>
</dbReference>
<dbReference type="Proteomes" id="UP000275385">
    <property type="component" value="Unassembled WGS sequence"/>
</dbReference>
<evidence type="ECO:0000313" key="14">
    <source>
        <dbReference type="Proteomes" id="UP000275385"/>
    </source>
</evidence>
<dbReference type="PANTHER" id="PTHR13018:SF26">
    <property type="entry name" value="DOMAIN PROTEIN, PUTATIVE (AFU_ORTHOLOGUE AFUA_5G10920)-RELATED"/>
    <property type="match status" value="1"/>
</dbReference>
<feature type="transmembrane region" description="Helical" evidence="8">
    <location>
        <begin position="541"/>
        <end position="566"/>
    </location>
</feature>
<feature type="transmembrane region" description="Helical" evidence="8">
    <location>
        <begin position="446"/>
        <end position="471"/>
    </location>
</feature>
<dbReference type="InterPro" id="IPR045122">
    <property type="entry name" value="Csc1-like"/>
</dbReference>
<accession>A0A420YIK2</accession>
<feature type="domain" description="CSC1/OSCA1-like cytosolic" evidence="12">
    <location>
        <begin position="196"/>
        <end position="388"/>
    </location>
</feature>
<feature type="region of interest" description="Disordered" evidence="7">
    <location>
        <begin position="727"/>
        <end position="752"/>
    </location>
</feature>
<dbReference type="InterPro" id="IPR032880">
    <property type="entry name" value="CSC1/OSCA1-like_N"/>
</dbReference>
<feature type="transmembrane region" description="Helical" evidence="8">
    <location>
        <begin position="402"/>
        <end position="426"/>
    </location>
</feature>
<comment type="similarity">
    <text evidence="2">Belongs to the CSC1 (TC 1.A.17) family.</text>
</comment>
<feature type="transmembrane region" description="Helical" evidence="8">
    <location>
        <begin position="657"/>
        <end position="675"/>
    </location>
</feature>
<feature type="transmembrane region" description="Helical" evidence="8">
    <location>
        <begin position="587"/>
        <end position="609"/>
    </location>
</feature>
<feature type="domain" description="10TM putative phosphate transporter extracellular tail" evidence="10">
    <location>
        <begin position="779"/>
        <end position="873"/>
    </location>
</feature>
<feature type="transmembrane region" description="Helical" evidence="8">
    <location>
        <begin position="615"/>
        <end position="636"/>
    </location>
</feature>
<feature type="domain" description="CSC1/OSCA1-like N-terminal transmembrane" evidence="11">
    <location>
        <begin position="22"/>
        <end position="173"/>
    </location>
</feature>
<feature type="transmembrane region" description="Helical" evidence="8">
    <location>
        <begin position="20"/>
        <end position="43"/>
    </location>
</feature>
<feature type="transmembrane region" description="Helical" evidence="8">
    <location>
        <begin position="681"/>
        <end position="702"/>
    </location>
</feature>
<dbReference type="AlphaFoldDB" id="A0A420YIK2"/>
<feature type="transmembrane region" description="Helical" evidence="8">
    <location>
        <begin position="492"/>
        <end position="512"/>
    </location>
</feature>
<dbReference type="InterPro" id="IPR003864">
    <property type="entry name" value="CSC1/OSCA1-like_7TM"/>
</dbReference>
<evidence type="ECO:0000256" key="4">
    <source>
        <dbReference type="ARBA" id="ARBA00022692"/>
    </source>
</evidence>
<organism evidence="13 14">
    <name type="scientific">Coniochaeta pulveracea</name>
    <dbReference type="NCBI Taxonomy" id="177199"/>
    <lineage>
        <taxon>Eukaryota</taxon>
        <taxon>Fungi</taxon>
        <taxon>Dikarya</taxon>
        <taxon>Ascomycota</taxon>
        <taxon>Pezizomycotina</taxon>
        <taxon>Sordariomycetes</taxon>
        <taxon>Sordariomycetidae</taxon>
        <taxon>Coniochaetales</taxon>
        <taxon>Coniochaetaceae</taxon>
        <taxon>Coniochaeta</taxon>
    </lineage>
</organism>
<feature type="transmembrane region" description="Helical" evidence="8">
    <location>
        <begin position="102"/>
        <end position="121"/>
    </location>
</feature>
<evidence type="ECO:0000256" key="6">
    <source>
        <dbReference type="ARBA" id="ARBA00023136"/>
    </source>
</evidence>
<dbReference type="Pfam" id="PF13967">
    <property type="entry name" value="RSN1_TM"/>
    <property type="match status" value="1"/>
</dbReference>
<dbReference type="GO" id="GO:0005886">
    <property type="term" value="C:plasma membrane"/>
    <property type="evidence" value="ECO:0007669"/>
    <property type="project" value="TreeGrafter"/>
</dbReference>
<sequence length="881" mass="98098">MSDNSASNVGKNRQDDASLSGLVSTLVPVALLSLVYVAVFLVLRRSQRRYYAPRTYLGSLRESQRTPALPNGLFNWVGSFFKIPDVFALQHQSIDAYLFLRFLRMTVILCFVGVCITWPILFPVNATGKAGQKQLNILSYSNINKDTQNKRYYAHALVGWAYFGFVMYLIMRELIFFINLRQAFLLSPLYANRISSRTVLFTSVPTPYLDEGKLRKVFGDTVRNIWISGDTTEIDKLVKQRDKVAMRLEKAEVKLIKLANKERQKALKKGGNAGNAGDVPLDAESGSLAARWVPIKKRPTHRLGLLGLIGRKVDTINWCRSELQRLIPEVDAAQGQYRTGNYKKIPGVFIEFRTQAEAECANQVLAHHQGLHMSPSYIGIRPSEVIWKSMSIPWWQKLVRRYVVLAFITVMIVFWAAPVAVVGVISNVTYLKKISFLTWLDSVPSVIMGVISGLLPSVALSILMSLVPIVMRLCAKLAGEPSNARVELFTQNAYFAFQVIQVFLITTMTSSASSVGQQIADNPGSVTSILASNLPKSSNFYISYFIVQGLTVASSVLSQVVGFIVFRILYKYLASTPRAMYNKWANLSAISWGSVLPVYTTIAVIAITYSCIAPLMLGWATIGMACFYFAYRYNVLFVTDNNIDTRGLIYPRAIKQLFTGLYLAELCMIGLFGASVAIGPLVLMVVFLIFTVLFHLSLNTALNPLLYNLPQSLLAEEETKHGIDTEAARGVDGGQPGYNGHNNNGMGPVPSVDSAKKDIGEVHLAHSRNGKKPSAIMKFLKPWMYNDYLALRALVPANVLDYNNLYTDEVQTSAYLPPTVTSQTPLLWIPSDPAGISKQEVRDTSKVIPITDEGCVLNDKGVIVWDQETTRPPVWEEKIEY</sequence>
<proteinExistence type="inferred from homology"/>
<dbReference type="OrthoDB" id="1076608at2759"/>
<reference evidence="13 14" key="1">
    <citation type="submission" date="2018-08" db="EMBL/GenBank/DDBJ databases">
        <title>Draft genome of the lignicolous fungus Coniochaeta pulveracea.</title>
        <authorList>
            <person name="Borstlap C.J."/>
            <person name="De Witt R.N."/>
            <person name="Botha A."/>
            <person name="Volschenk H."/>
        </authorList>
    </citation>
    <scope>NUCLEOTIDE SEQUENCE [LARGE SCALE GENOMIC DNA]</scope>
    <source>
        <strain evidence="13 14">CAB683</strain>
    </source>
</reference>
<feature type="domain" description="CSC1/OSCA1-like 7TM region" evidence="9">
    <location>
        <begin position="400"/>
        <end position="672"/>
    </location>
</feature>
<keyword evidence="6 8" id="KW-0472">Membrane</keyword>
<evidence type="ECO:0000259" key="12">
    <source>
        <dbReference type="Pfam" id="PF14703"/>
    </source>
</evidence>
<evidence type="ECO:0000256" key="8">
    <source>
        <dbReference type="SAM" id="Phobius"/>
    </source>
</evidence>
<evidence type="ECO:0000256" key="2">
    <source>
        <dbReference type="ARBA" id="ARBA00007779"/>
    </source>
</evidence>
<evidence type="ECO:0000256" key="3">
    <source>
        <dbReference type="ARBA" id="ARBA00022448"/>
    </source>
</evidence>
<evidence type="ECO:0000259" key="10">
    <source>
        <dbReference type="Pfam" id="PF12621"/>
    </source>
</evidence>
<keyword evidence="3" id="KW-0813">Transport</keyword>
<keyword evidence="4 8" id="KW-0812">Transmembrane</keyword>
<dbReference type="GO" id="GO:0005227">
    <property type="term" value="F:calcium-activated cation channel activity"/>
    <property type="evidence" value="ECO:0007669"/>
    <property type="project" value="InterPro"/>
</dbReference>
<keyword evidence="5 8" id="KW-1133">Transmembrane helix</keyword>
<keyword evidence="14" id="KW-1185">Reference proteome</keyword>
<evidence type="ECO:0000259" key="11">
    <source>
        <dbReference type="Pfam" id="PF13967"/>
    </source>
</evidence>
<comment type="caution">
    <text evidence="13">The sequence shown here is derived from an EMBL/GenBank/DDBJ whole genome shotgun (WGS) entry which is preliminary data.</text>
</comment>
<gene>
    <name evidence="13" type="ORF">DL546_008138</name>
</gene>
<evidence type="ECO:0000313" key="13">
    <source>
        <dbReference type="EMBL" id="RKU47606.1"/>
    </source>
</evidence>
<dbReference type="InterPro" id="IPR027815">
    <property type="entry name" value="CSC1/OSCA1-like_cyt"/>
</dbReference>
<dbReference type="EMBL" id="QVQW01000008">
    <property type="protein sequence ID" value="RKU47606.1"/>
    <property type="molecule type" value="Genomic_DNA"/>
</dbReference>
<feature type="transmembrane region" description="Helical" evidence="8">
    <location>
        <begin position="152"/>
        <end position="171"/>
    </location>
</feature>
<dbReference type="PANTHER" id="PTHR13018">
    <property type="entry name" value="PROBABLE MEMBRANE PROTEIN DUF221-RELATED"/>
    <property type="match status" value="1"/>
</dbReference>
<evidence type="ECO:0000259" key="9">
    <source>
        <dbReference type="Pfam" id="PF02714"/>
    </source>
</evidence>
<name>A0A420YIK2_9PEZI</name>
<evidence type="ECO:0000256" key="1">
    <source>
        <dbReference type="ARBA" id="ARBA00004141"/>
    </source>
</evidence>
<dbReference type="Pfam" id="PF02714">
    <property type="entry name" value="RSN1_7TM"/>
    <property type="match status" value="1"/>
</dbReference>
<dbReference type="Pfam" id="PF14703">
    <property type="entry name" value="PHM7_cyt"/>
    <property type="match status" value="1"/>
</dbReference>
<dbReference type="InterPro" id="IPR022257">
    <property type="entry name" value="PHM7_ext"/>
</dbReference>
<comment type="subcellular location">
    <subcellularLocation>
        <location evidence="1">Membrane</location>
        <topology evidence="1">Multi-pass membrane protein</topology>
    </subcellularLocation>
</comment>
<evidence type="ECO:0000256" key="7">
    <source>
        <dbReference type="SAM" id="MobiDB-lite"/>
    </source>
</evidence>
<evidence type="ECO:0008006" key="15">
    <source>
        <dbReference type="Google" id="ProtNLM"/>
    </source>
</evidence>